<name>A0A9E6XSC4_9ACTN</name>
<keyword evidence="2" id="KW-0732">Signal</keyword>
<dbReference type="Pfam" id="PF07676">
    <property type="entry name" value="PD40"/>
    <property type="match status" value="1"/>
</dbReference>
<dbReference type="KEGG" id="sbae:DSM104329_00149"/>
<dbReference type="AlphaFoldDB" id="A0A9E6XSC4"/>
<dbReference type="PANTHER" id="PTHR36842:SF1">
    <property type="entry name" value="PROTEIN TOLB"/>
    <property type="match status" value="1"/>
</dbReference>
<evidence type="ECO:0000313" key="4">
    <source>
        <dbReference type="Proteomes" id="UP001162834"/>
    </source>
</evidence>
<dbReference type="Gene3D" id="2.120.10.30">
    <property type="entry name" value="TolB, C-terminal domain"/>
    <property type="match status" value="2"/>
</dbReference>
<dbReference type="PANTHER" id="PTHR36842">
    <property type="entry name" value="PROTEIN TOLB HOMOLOG"/>
    <property type="match status" value="1"/>
</dbReference>
<protein>
    <submittedName>
        <fullName evidence="3">Tol-Pal system protein TolB</fullName>
    </submittedName>
</protein>
<comment type="similarity">
    <text evidence="1">Belongs to the TolB family.</text>
</comment>
<keyword evidence="4" id="KW-1185">Reference proteome</keyword>
<reference evidence="3" key="1">
    <citation type="journal article" date="2022" name="Int. J. Syst. Evol. Microbiol.">
        <title>Pseudomonas aegrilactucae sp. nov. and Pseudomonas morbosilactucae sp. nov., pathogens causing bacterial rot of lettuce in Japan.</title>
        <authorList>
            <person name="Sawada H."/>
            <person name="Fujikawa T."/>
            <person name="Satou M."/>
        </authorList>
    </citation>
    <scope>NUCLEOTIDE SEQUENCE</scope>
    <source>
        <strain evidence="3">0166_1</strain>
    </source>
</reference>
<evidence type="ECO:0000256" key="1">
    <source>
        <dbReference type="ARBA" id="ARBA00009820"/>
    </source>
</evidence>
<gene>
    <name evidence="3" type="primary">tolB_1</name>
    <name evidence="3" type="ORF">DSM104329_00149</name>
</gene>
<organism evidence="3 4">
    <name type="scientific">Capillimicrobium parvum</name>
    <dbReference type="NCBI Taxonomy" id="2884022"/>
    <lineage>
        <taxon>Bacteria</taxon>
        <taxon>Bacillati</taxon>
        <taxon>Actinomycetota</taxon>
        <taxon>Thermoleophilia</taxon>
        <taxon>Solirubrobacterales</taxon>
        <taxon>Capillimicrobiaceae</taxon>
        <taxon>Capillimicrobium</taxon>
    </lineage>
</organism>
<feature type="signal peptide" evidence="2">
    <location>
        <begin position="1"/>
        <end position="25"/>
    </location>
</feature>
<accession>A0A9E6XSC4</accession>
<dbReference type="RefSeq" id="WP_259313477.1">
    <property type="nucleotide sequence ID" value="NZ_CP087164.1"/>
</dbReference>
<sequence length="342" mass="36837">MHRLRIALPLAVLAALLALPSFAAAALTYQTGVVRTSVWVAGDDGSGARRLAPGRNPSISPDGQTVAFGNRFTARNKPVLQVIPAAGGAARTIVTNWQYGPFAWSPDSRFIATQAGPEVGRQRLVLIEVATGTVRTVATGYFSGASFSPDSTQLVYGRATSERLFRPTNIEIAAVAGGAPRRLTTDGHSEYPLWGPTQIAFTRWSRPTGRHRKEDGPKYHLWLMNADGTNRHQLTRGRIPFLLAGLTPTAWSVDGSRLLAQFGGQDTSYPVTVDPATGRQRTIGPATENGMQATGLSRDGSTILGWYPSFEASNNANVLTVPYTGGRTRVLVRHASMPTWTR</sequence>
<dbReference type="Proteomes" id="UP001162834">
    <property type="component" value="Chromosome"/>
</dbReference>
<evidence type="ECO:0000313" key="3">
    <source>
        <dbReference type="EMBL" id="UGS33784.1"/>
    </source>
</evidence>
<dbReference type="SUPFAM" id="SSF82171">
    <property type="entry name" value="DPP6 N-terminal domain-like"/>
    <property type="match status" value="1"/>
</dbReference>
<dbReference type="EMBL" id="CP087164">
    <property type="protein sequence ID" value="UGS33784.1"/>
    <property type="molecule type" value="Genomic_DNA"/>
</dbReference>
<evidence type="ECO:0000256" key="2">
    <source>
        <dbReference type="SAM" id="SignalP"/>
    </source>
</evidence>
<proteinExistence type="inferred from homology"/>
<dbReference type="InterPro" id="IPR011659">
    <property type="entry name" value="WD40"/>
</dbReference>
<dbReference type="InterPro" id="IPR011042">
    <property type="entry name" value="6-blade_b-propeller_TolB-like"/>
</dbReference>
<feature type="chain" id="PRO_5038412491" evidence="2">
    <location>
        <begin position="26"/>
        <end position="342"/>
    </location>
</feature>